<feature type="compositionally biased region" description="Pro residues" evidence="1">
    <location>
        <begin position="99"/>
        <end position="112"/>
    </location>
</feature>
<feature type="region of interest" description="Disordered" evidence="1">
    <location>
        <begin position="1"/>
        <end position="77"/>
    </location>
</feature>
<dbReference type="EMBL" id="DP000010">
    <property type="protein sequence ID" value="ABA94553.1"/>
    <property type="molecule type" value="Genomic_DNA"/>
</dbReference>
<protein>
    <submittedName>
        <fullName evidence="2">Uncharacterized protein</fullName>
    </submittedName>
</protein>
<evidence type="ECO:0000256" key="1">
    <source>
        <dbReference type="SAM" id="MobiDB-lite"/>
    </source>
</evidence>
<feature type="compositionally biased region" description="Polar residues" evidence="1">
    <location>
        <begin position="62"/>
        <end position="72"/>
    </location>
</feature>
<feature type="compositionally biased region" description="Low complexity" evidence="1">
    <location>
        <begin position="113"/>
        <end position="129"/>
    </location>
</feature>
<name>Q2R226_ORYSJ</name>
<dbReference type="AlphaFoldDB" id="Q2R226"/>
<gene>
    <name evidence="2" type="ordered locus">LOC_Os11g37240</name>
</gene>
<evidence type="ECO:0000313" key="2">
    <source>
        <dbReference type="EMBL" id="ABA94553.1"/>
    </source>
</evidence>
<proteinExistence type="predicted"/>
<sequence length="129" mass="13426">MASGEKEWRKIASRRTDRGGARMGEQGCSWRSTTMAKQAEERDGCRAGEGASWRRVGRGRGSASTAIPTTKSAVAKPPAVAEPLAVAVIKPPAAAVAKPPWPQPRSPSPSMPRSPSLSPPVSAAAPEGE</sequence>
<reference evidence="2" key="3">
    <citation type="submission" date="2006-01" db="EMBL/GenBank/DDBJ databases">
        <authorList>
            <person name="Buell R."/>
        </authorList>
    </citation>
    <scope>NUCLEOTIDE SEQUENCE</scope>
</reference>
<reference evidence="2" key="1">
    <citation type="journal article" date="2005" name="BMC Biol.">
        <title>The sequence of rice chromosomes 11 and 12, rich in disease resistance genes and recent gene duplications.</title>
        <authorList>
            <consortium name="The rice chromosomes 11 and 12 sequencing consortia"/>
        </authorList>
    </citation>
    <scope>NUCLEOTIDE SEQUENCE [LARGE SCALE GENOMIC DNA]</scope>
</reference>
<reference evidence="2" key="2">
    <citation type="submission" date="2005-04" db="EMBL/GenBank/DDBJ databases">
        <authorList>
            <person name="Buell C.R."/>
            <person name="Wing R.A."/>
            <person name="McCombie W.A."/>
            <person name="Ouyang S."/>
        </authorList>
    </citation>
    <scope>NUCLEOTIDE SEQUENCE</scope>
</reference>
<feature type="region of interest" description="Disordered" evidence="1">
    <location>
        <begin position="94"/>
        <end position="129"/>
    </location>
</feature>
<feature type="compositionally biased region" description="Basic and acidic residues" evidence="1">
    <location>
        <begin position="1"/>
        <end position="20"/>
    </location>
</feature>
<accession>Q2R226</accession>
<organism evidence="2">
    <name type="scientific">Oryza sativa subsp. japonica</name>
    <name type="common">Rice</name>
    <dbReference type="NCBI Taxonomy" id="39947"/>
    <lineage>
        <taxon>Eukaryota</taxon>
        <taxon>Viridiplantae</taxon>
        <taxon>Streptophyta</taxon>
        <taxon>Embryophyta</taxon>
        <taxon>Tracheophyta</taxon>
        <taxon>Spermatophyta</taxon>
        <taxon>Magnoliopsida</taxon>
        <taxon>Liliopsida</taxon>
        <taxon>Poales</taxon>
        <taxon>Poaceae</taxon>
        <taxon>BOP clade</taxon>
        <taxon>Oryzoideae</taxon>
        <taxon>Oryzeae</taxon>
        <taxon>Oryzinae</taxon>
        <taxon>Oryza</taxon>
        <taxon>Oryza sativa</taxon>
    </lineage>
</organism>